<evidence type="ECO:0008006" key="11">
    <source>
        <dbReference type="Google" id="ProtNLM"/>
    </source>
</evidence>
<gene>
    <name evidence="9" type="ORF">HJ568_14060</name>
</gene>
<evidence type="ECO:0000256" key="3">
    <source>
        <dbReference type="ARBA" id="ARBA00022452"/>
    </source>
</evidence>
<comment type="caution">
    <text evidence="9">The sequence shown here is derived from an EMBL/GenBank/DDBJ whole genome shotgun (WGS) entry which is preliminary data.</text>
</comment>
<dbReference type="PANTHER" id="PTHR35093">
    <property type="entry name" value="OUTER MEMBRANE PROTEIN NMB0088-RELATED"/>
    <property type="match status" value="1"/>
</dbReference>
<evidence type="ECO:0000256" key="4">
    <source>
        <dbReference type="ARBA" id="ARBA00022692"/>
    </source>
</evidence>
<keyword evidence="7" id="KW-0998">Cell outer membrane</keyword>
<proteinExistence type="inferred from homology"/>
<dbReference type="EMBL" id="JABCJR010000028">
    <property type="protein sequence ID" value="NMR71074.1"/>
    <property type="molecule type" value="Genomic_DNA"/>
</dbReference>
<comment type="subcellular location">
    <subcellularLocation>
        <location evidence="1">Cell outer membrane</location>
        <topology evidence="1">Multi-pass membrane protein</topology>
    </subcellularLocation>
</comment>
<keyword evidence="4" id="KW-0812">Transmembrane</keyword>
<feature type="signal peptide" evidence="8">
    <location>
        <begin position="1"/>
        <end position="29"/>
    </location>
</feature>
<dbReference type="Gene3D" id="2.40.160.60">
    <property type="entry name" value="Outer membrane protein transport protein (OMPP1/FadL/TodX)"/>
    <property type="match status" value="1"/>
</dbReference>
<feature type="chain" id="PRO_5045185599" description="Long-chain fatty acid transport protein" evidence="8">
    <location>
        <begin position="30"/>
        <end position="370"/>
    </location>
</feature>
<comment type="similarity">
    <text evidence="2">Belongs to the OmpP1/FadL family.</text>
</comment>
<keyword evidence="10" id="KW-1185">Reference proteome</keyword>
<evidence type="ECO:0000256" key="2">
    <source>
        <dbReference type="ARBA" id="ARBA00008163"/>
    </source>
</evidence>
<keyword evidence="3" id="KW-1134">Transmembrane beta strand</keyword>
<evidence type="ECO:0000256" key="5">
    <source>
        <dbReference type="ARBA" id="ARBA00022729"/>
    </source>
</evidence>
<evidence type="ECO:0000256" key="8">
    <source>
        <dbReference type="SAM" id="SignalP"/>
    </source>
</evidence>
<dbReference type="RefSeq" id="WP_107504258.1">
    <property type="nucleotide sequence ID" value="NZ_JABBXC010000025.1"/>
</dbReference>
<keyword evidence="6" id="KW-0472">Membrane</keyword>
<sequence length="370" mass="40752">MHKFKPFSNKVIPFALPPLLLAISLSVQATGLNFWESSSINSALASANGAKASDASVLALAPSSITQLDSPTVTANVTYYRVSTDYYLFGAETDYEQADPIPAGFFSMPVSDNWYLGLAIYSRTAADISVPQITLVPETRVRPITVSIAPTVAYRWNDVSIGLTVESLQSQYLLEQEVCLVRCQDSKIEGTTSGWSGAISATWQVSQALSFAATHRLASQYSDANIEFDLPDITSLYATWSPLKNLDWHTTYSYTQWKNKGIRYTDYSDVIGLLVGASDSQRFATSLNYHIASWDLRVGLSLDEAIDAFGGNDIRYRVGAGYRFNTNWRTDIAFVFEDYARKEYNTNSGDSLVAVQNEGFAAGLGVTYTF</sequence>
<keyword evidence="5 8" id="KW-0732">Signal</keyword>
<name>A0ABX1UCM1_9VIBR</name>
<accession>A0ABX1UCM1</accession>
<dbReference type="Pfam" id="PF03349">
    <property type="entry name" value="Toluene_X"/>
    <property type="match status" value="1"/>
</dbReference>
<dbReference type="SUPFAM" id="SSF56935">
    <property type="entry name" value="Porins"/>
    <property type="match status" value="1"/>
</dbReference>
<protein>
    <recommendedName>
        <fullName evidence="11">Long-chain fatty acid transport protein</fullName>
    </recommendedName>
</protein>
<dbReference type="InterPro" id="IPR005017">
    <property type="entry name" value="OMPP1/FadL/TodX"/>
</dbReference>
<evidence type="ECO:0000256" key="6">
    <source>
        <dbReference type="ARBA" id="ARBA00023136"/>
    </source>
</evidence>
<evidence type="ECO:0000256" key="7">
    <source>
        <dbReference type="ARBA" id="ARBA00023237"/>
    </source>
</evidence>
<evidence type="ECO:0000256" key="1">
    <source>
        <dbReference type="ARBA" id="ARBA00004571"/>
    </source>
</evidence>
<evidence type="ECO:0000313" key="9">
    <source>
        <dbReference type="EMBL" id="NMR71074.1"/>
    </source>
</evidence>
<reference evidence="9 10" key="1">
    <citation type="submission" date="2020-04" db="EMBL/GenBank/DDBJ databases">
        <title>WGS-Seq of Vibrio isolated by the O'Toole Lab.</title>
        <authorList>
            <person name="Mckone K.P."/>
            <person name="Whitaker R."/>
            <person name="Sevigney J.L."/>
            <person name="Herring J.B."/>
            <person name="O'Toole G."/>
        </authorList>
    </citation>
    <scope>NUCLEOTIDE SEQUENCE [LARGE SCALE GENOMIC DNA]</scope>
    <source>
        <strain evidence="9 10">BS_02</strain>
    </source>
</reference>
<organism evidence="9 10">
    <name type="scientific">Vibrio breoganii</name>
    <dbReference type="NCBI Taxonomy" id="553239"/>
    <lineage>
        <taxon>Bacteria</taxon>
        <taxon>Pseudomonadati</taxon>
        <taxon>Pseudomonadota</taxon>
        <taxon>Gammaproteobacteria</taxon>
        <taxon>Vibrionales</taxon>
        <taxon>Vibrionaceae</taxon>
        <taxon>Vibrio</taxon>
    </lineage>
</organism>
<dbReference type="PANTHER" id="PTHR35093:SF8">
    <property type="entry name" value="OUTER MEMBRANE PROTEIN NMB0088-RELATED"/>
    <property type="match status" value="1"/>
</dbReference>
<dbReference type="Proteomes" id="UP000590068">
    <property type="component" value="Unassembled WGS sequence"/>
</dbReference>
<evidence type="ECO:0000313" key="10">
    <source>
        <dbReference type="Proteomes" id="UP000590068"/>
    </source>
</evidence>